<dbReference type="AlphaFoldDB" id="A0A0S4XPJ1"/>
<keyword evidence="6 11" id="KW-0560">Oxidoreductase</keyword>
<dbReference type="InterPro" id="IPR046826">
    <property type="entry name" value="PDH_N"/>
</dbReference>
<evidence type="ECO:0000256" key="2">
    <source>
        <dbReference type="ARBA" id="ARBA00007964"/>
    </source>
</evidence>
<evidence type="ECO:0000256" key="3">
    <source>
        <dbReference type="ARBA" id="ARBA00012068"/>
    </source>
</evidence>
<dbReference type="Pfam" id="PF02153">
    <property type="entry name" value="PDH_N"/>
    <property type="match status" value="1"/>
</dbReference>
<dbReference type="GO" id="GO:0008977">
    <property type="term" value="F:prephenate dehydrogenase (NAD+) activity"/>
    <property type="evidence" value="ECO:0007669"/>
    <property type="project" value="UniProtKB-EC"/>
</dbReference>
<dbReference type="EMBL" id="FAXN01000058">
    <property type="protein sequence ID" value="CUV66009.1"/>
    <property type="molecule type" value="Genomic_DNA"/>
</dbReference>
<dbReference type="InterPro" id="IPR046825">
    <property type="entry name" value="PDH_C"/>
</dbReference>
<feature type="domain" description="Prephenate/arogenate dehydrogenase" evidence="10">
    <location>
        <begin position="4"/>
        <end position="280"/>
    </location>
</feature>
<keyword evidence="5" id="KW-0028">Amino-acid biosynthesis</keyword>
<dbReference type="SUPFAM" id="SSF48179">
    <property type="entry name" value="6-phosphogluconate dehydrogenase C-terminal domain-like"/>
    <property type="match status" value="1"/>
</dbReference>
<evidence type="ECO:0000256" key="8">
    <source>
        <dbReference type="ARBA" id="ARBA00023141"/>
    </source>
</evidence>
<dbReference type="PROSITE" id="PS51176">
    <property type="entry name" value="PDH_ADH"/>
    <property type="match status" value="1"/>
</dbReference>
<dbReference type="Pfam" id="PF20463">
    <property type="entry name" value="PDH_C"/>
    <property type="match status" value="1"/>
</dbReference>
<proteinExistence type="inferred from homology"/>
<dbReference type="PANTHER" id="PTHR21363:SF0">
    <property type="entry name" value="PREPHENATE DEHYDROGENASE [NADP(+)]"/>
    <property type="match status" value="1"/>
</dbReference>
<evidence type="ECO:0000256" key="7">
    <source>
        <dbReference type="ARBA" id="ARBA00023027"/>
    </source>
</evidence>
<comment type="catalytic activity">
    <reaction evidence="9">
        <text>prephenate + NAD(+) = 3-(4-hydroxyphenyl)pyruvate + CO2 + NADH</text>
        <dbReference type="Rhea" id="RHEA:13869"/>
        <dbReference type="ChEBI" id="CHEBI:16526"/>
        <dbReference type="ChEBI" id="CHEBI:29934"/>
        <dbReference type="ChEBI" id="CHEBI:36242"/>
        <dbReference type="ChEBI" id="CHEBI:57540"/>
        <dbReference type="ChEBI" id="CHEBI:57945"/>
        <dbReference type="EC" id="1.3.1.12"/>
    </reaction>
</comment>
<organism evidence="11">
    <name type="scientific">Sulfurovum sp. enrichment culture clone C5</name>
    <dbReference type="NCBI Taxonomy" id="497650"/>
    <lineage>
        <taxon>Bacteria</taxon>
        <taxon>Pseudomonadati</taxon>
        <taxon>Campylobacterota</taxon>
        <taxon>Epsilonproteobacteria</taxon>
        <taxon>Campylobacterales</taxon>
        <taxon>Sulfurovaceae</taxon>
        <taxon>Sulfurovum</taxon>
        <taxon>environmental samples</taxon>
    </lineage>
</organism>
<sequence>MILNSVGIVGLGLMGGSLGLSLKHLLPNTKFIGYDHNETHKKDAIELKLVDKVTDNLNDIFDCELIVLAIPVDGIIEILQNIKSIPKESTIIDLGSTKKQICDNIPSSIRENFVATHPMTGTEKNGPNAAFDGLYTGKTVVLCDTQNSGKTQLKLVEQMYKLLKMNIISMDSTTHDENAAFISHMPHAISFALANSVMKQKDPKNIIALAGGGFRDMSRIAKSSPAMWESIFKQNKTNVLDSIGYFKKELEAFEKLLENEDFVALRAWMSDANKLHDILK</sequence>
<dbReference type="NCBIfam" id="NF006307">
    <property type="entry name" value="PRK08507.1"/>
    <property type="match status" value="1"/>
</dbReference>
<evidence type="ECO:0000256" key="4">
    <source>
        <dbReference type="ARBA" id="ARBA00022498"/>
    </source>
</evidence>
<dbReference type="GO" id="GO:0006571">
    <property type="term" value="P:tyrosine biosynthetic process"/>
    <property type="evidence" value="ECO:0007669"/>
    <property type="project" value="UniProtKB-KW"/>
</dbReference>
<evidence type="ECO:0000313" key="11">
    <source>
        <dbReference type="EMBL" id="CUV66009.1"/>
    </source>
</evidence>
<evidence type="ECO:0000259" key="10">
    <source>
        <dbReference type="PROSITE" id="PS51176"/>
    </source>
</evidence>
<comment type="pathway">
    <text evidence="1">Amino-acid biosynthesis; L-tyrosine biosynthesis; (4-hydroxyphenyl)pyruvate from prephenate (NAD(+) route): step 1/1.</text>
</comment>
<dbReference type="InterPro" id="IPR036291">
    <property type="entry name" value="NAD(P)-bd_dom_sf"/>
</dbReference>
<keyword evidence="4" id="KW-0827">Tyrosine biosynthesis</keyword>
<dbReference type="FunFam" id="1.10.3660.10:FF:000003">
    <property type="entry name" value="Prephenate dehydrogenase"/>
    <property type="match status" value="1"/>
</dbReference>
<dbReference type="FunFam" id="3.40.50.720:FF:000208">
    <property type="entry name" value="Prephenate dehydrogenase"/>
    <property type="match status" value="1"/>
</dbReference>
<dbReference type="InterPro" id="IPR003099">
    <property type="entry name" value="Prephen_DH"/>
</dbReference>
<accession>A0A0S4XPJ1</accession>
<reference evidence="11" key="1">
    <citation type="submission" date="2015-11" db="EMBL/GenBank/DDBJ databases">
        <authorList>
            <person name="Zhang Y."/>
            <person name="Guo Z."/>
        </authorList>
    </citation>
    <scope>NUCLEOTIDE SEQUENCE</scope>
    <source>
        <strain evidence="11">BN30871</strain>
    </source>
</reference>
<dbReference type="Gene3D" id="3.40.50.720">
    <property type="entry name" value="NAD(P)-binding Rossmann-like Domain"/>
    <property type="match status" value="1"/>
</dbReference>
<name>A0A0S4XPJ1_9BACT</name>
<dbReference type="GO" id="GO:0004665">
    <property type="term" value="F:prephenate dehydrogenase (NADP+) activity"/>
    <property type="evidence" value="ECO:0007669"/>
    <property type="project" value="InterPro"/>
</dbReference>
<evidence type="ECO:0000256" key="5">
    <source>
        <dbReference type="ARBA" id="ARBA00022605"/>
    </source>
</evidence>
<dbReference type="GO" id="GO:0070403">
    <property type="term" value="F:NAD+ binding"/>
    <property type="evidence" value="ECO:0007669"/>
    <property type="project" value="InterPro"/>
</dbReference>
<keyword evidence="7" id="KW-0520">NAD</keyword>
<keyword evidence="8" id="KW-0057">Aromatic amino acid biosynthesis</keyword>
<dbReference type="Gene3D" id="1.10.3660.10">
    <property type="entry name" value="6-phosphogluconate dehydrogenase C-terminal like domain"/>
    <property type="match status" value="1"/>
</dbReference>
<comment type="similarity">
    <text evidence="2">Belongs to the prephenate/arogenate dehydrogenase family.</text>
</comment>
<dbReference type="SUPFAM" id="SSF51735">
    <property type="entry name" value="NAD(P)-binding Rossmann-fold domains"/>
    <property type="match status" value="1"/>
</dbReference>
<gene>
    <name evidence="11" type="primary">tyrA</name>
    <name evidence="11" type="ORF">BN3087_560004</name>
</gene>
<protein>
    <recommendedName>
        <fullName evidence="3">prephenate dehydrogenase</fullName>
        <ecNumber evidence="3">1.3.1.12</ecNumber>
    </recommendedName>
</protein>
<dbReference type="InterPro" id="IPR050812">
    <property type="entry name" value="Preph/Arog_dehydrog"/>
</dbReference>
<evidence type="ECO:0000256" key="1">
    <source>
        <dbReference type="ARBA" id="ARBA00005067"/>
    </source>
</evidence>
<evidence type="ECO:0000256" key="9">
    <source>
        <dbReference type="ARBA" id="ARBA00049260"/>
    </source>
</evidence>
<evidence type="ECO:0000256" key="6">
    <source>
        <dbReference type="ARBA" id="ARBA00023002"/>
    </source>
</evidence>
<dbReference type="EC" id="1.3.1.12" evidence="3"/>
<dbReference type="InterPro" id="IPR008927">
    <property type="entry name" value="6-PGluconate_DH-like_C_sf"/>
</dbReference>
<dbReference type="PANTHER" id="PTHR21363">
    <property type="entry name" value="PREPHENATE DEHYDROGENASE"/>
    <property type="match status" value="1"/>
</dbReference>